<evidence type="ECO:0000256" key="4">
    <source>
        <dbReference type="ARBA" id="ARBA00022989"/>
    </source>
</evidence>
<proteinExistence type="inferred from homology"/>
<name>A0A7D9E7F8_PARCT</name>
<evidence type="ECO:0000256" key="1">
    <source>
        <dbReference type="ARBA" id="ARBA00004370"/>
    </source>
</evidence>
<dbReference type="InterPro" id="IPR005349">
    <property type="entry name" value="TMEM14"/>
</dbReference>
<gene>
    <name evidence="6" type="ORF">PACLA_8A084612</name>
</gene>
<dbReference type="Gene3D" id="1.10.10.1740">
    <property type="entry name" value="Transmembrane protein 14-like"/>
    <property type="match status" value="1"/>
</dbReference>
<dbReference type="PANTHER" id="PTHR12668:SF43">
    <property type="entry name" value="TRANSMEMBRANE PROTEIN 14 HOMOLOG"/>
    <property type="match status" value="1"/>
</dbReference>
<comment type="subcellular location">
    <subcellularLocation>
        <location evidence="1">Membrane</location>
    </subcellularLocation>
</comment>
<reference evidence="6" key="1">
    <citation type="submission" date="2020-04" db="EMBL/GenBank/DDBJ databases">
        <authorList>
            <person name="Alioto T."/>
            <person name="Alioto T."/>
            <person name="Gomez Garrido J."/>
        </authorList>
    </citation>
    <scope>NUCLEOTIDE SEQUENCE</scope>
    <source>
        <strain evidence="6">A484AB</strain>
    </source>
</reference>
<keyword evidence="7" id="KW-1185">Reference proteome</keyword>
<comment type="caution">
    <text evidence="6">The sequence shown here is derived from an EMBL/GenBank/DDBJ whole genome shotgun (WGS) entry which is preliminary data.</text>
</comment>
<keyword evidence="4" id="KW-1133">Transmembrane helix</keyword>
<dbReference type="OrthoDB" id="5620at2759"/>
<dbReference type="GO" id="GO:0070453">
    <property type="term" value="P:regulation of heme biosynthetic process"/>
    <property type="evidence" value="ECO:0007669"/>
    <property type="project" value="TreeGrafter"/>
</dbReference>
<accession>A0A7D9E7F8</accession>
<dbReference type="PANTHER" id="PTHR12668">
    <property type="entry name" value="TRANSMEMBRANE PROTEIN 14, 15"/>
    <property type="match status" value="1"/>
</dbReference>
<protein>
    <submittedName>
        <fullName evidence="6">Transmembrane 14C-like isoform X2</fullName>
    </submittedName>
</protein>
<dbReference type="GO" id="GO:0031966">
    <property type="term" value="C:mitochondrial membrane"/>
    <property type="evidence" value="ECO:0007669"/>
    <property type="project" value="TreeGrafter"/>
</dbReference>
<keyword evidence="5" id="KW-0472">Membrane</keyword>
<evidence type="ECO:0000313" key="7">
    <source>
        <dbReference type="Proteomes" id="UP001152795"/>
    </source>
</evidence>
<dbReference type="AlphaFoldDB" id="A0A7D9E7F8"/>
<evidence type="ECO:0000313" key="6">
    <source>
        <dbReference type="EMBL" id="CAB4000532.1"/>
    </source>
</evidence>
<evidence type="ECO:0000256" key="3">
    <source>
        <dbReference type="ARBA" id="ARBA00022692"/>
    </source>
</evidence>
<evidence type="ECO:0000256" key="2">
    <source>
        <dbReference type="ARBA" id="ARBA00007590"/>
    </source>
</evidence>
<sequence>MSMRATTDYISYSYAAVVAFGGVFGYLKAGSVMSLAMGLLFGGFAGYGAMQTSTNPRNVMVSLGAAGILAVVMGIRSFKSGRFKLMPAGLVFILSLLQVGRLLYKYRS</sequence>
<dbReference type="EMBL" id="CACRXK020003859">
    <property type="protein sequence ID" value="CAB4000532.1"/>
    <property type="molecule type" value="Genomic_DNA"/>
</dbReference>
<dbReference type="Proteomes" id="UP001152795">
    <property type="component" value="Unassembled WGS sequence"/>
</dbReference>
<dbReference type="Pfam" id="PF03647">
    <property type="entry name" value="Tmemb_14"/>
    <property type="match status" value="1"/>
</dbReference>
<organism evidence="6 7">
    <name type="scientific">Paramuricea clavata</name>
    <name type="common">Red gorgonian</name>
    <name type="synonym">Violescent sea-whip</name>
    <dbReference type="NCBI Taxonomy" id="317549"/>
    <lineage>
        <taxon>Eukaryota</taxon>
        <taxon>Metazoa</taxon>
        <taxon>Cnidaria</taxon>
        <taxon>Anthozoa</taxon>
        <taxon>Octocorallia</taxon>
        <taxon>Malacalcyonacea</taxon>
        <taxon>Plexauridae</taxon>
        <taxon>Paramuricea</taxon>
    </lineage>
</organism>
<dbReference type="InterPro" id="IPR044890">
    <property type="entry name" value="TMEM14_sf"/>
</dbReference>
<evidence type="ECO:0000256" key="5">
    <source>
        <dbReference type="ARBA" id="ARBA00023136"/>
    </source>
</evidence>
<keyword evidence="3 6" id="KW-0812">Transmembrane</keyword>
<comment type="similarity">
    <text evidence="2">Belongs to the TMEM14 family.</text>
</comment>